<protein>
    <submittedName>
        <fullName evidence="2">Uncharacterized protein</fullName>
    </submittedName>
</protein>
<dbReference type="AlphaFoldDB" id="A0A0B8QS70"/>
<name>A0A0B8QS70_9VIBR</name>
<evidence type="ECO:0000313" key="2">
    <source>
        <dbReference type="EMBL" id="GAM77089.1"/>
    </source>
</evidence>
<evidence type="ECO:0000313" key="3">
    <source>
        <dbReference type="Proteomes" id="UP000031666"/>
    </source>
</evidence>
<comment type="caution">
    <text evidence="2">The sequence shown here is derived from an EMBL/GenBank/DDBJ whole genome shotgun (WGS) entry which is preliminary data.</text>
</comment>
<evidence type="ECO:0000256" key="1">
    <source>
        <dbReference type="SAM" id="MobiDB-lite"/>
    </source>
</evidence>
<reference evidence="2 3" key="2">
    <citation type="submission" date="2015-01" db="EMBL/GenBank/DDBJ databases">
        <authorList>
            <consortium name="NBRP consortium"/>
            <person name="Sawabe T."/>
            <person name="Meirelles P."/>
            <person name="Feng G."/>
            <person name="Sayaka M."/>
            <person name="Hattori M."/>
            <person name="Ohkuma M."/>
        </authorList>
    </citation>
    <scope>NUCLEOTIDE SEQUENCE [LARGE SCALE GENOMIC DNA]</scope>
    <source>
        <strain evidence="3">JCM 19241</strain>
    </source>
</reference>
<dbReference type="STRING" id="1481914.JCM19241_5985"/>
<organism evidence="2 3">
    <name type="scientific">Vibrio ishigakensis</name>
    <dbReference type="NCBI Taxonomy" id="1481914"/>
    <lineage>
        <taxon>Bacteria</taxon>
        <taxon>Pseudomonadati</taxon>
        <taxon>Pseudomonadota</taxon>
        <taxon>Gammaproteobacteria</taxon>
        <taxon>Vibrionales</taxon>
        <taxon>Vibrionaceae</taxon>
        <taxon>Vibrio</taxon>
    </lineage>
</organism>
<proteinExistence type="predicted"/>
<sequence>MNKNPAYSIGAVHSSDRFGEFTIIGNPNSERMRIKFTNTGYERVANRDSIKRGEVHDHLAPTVFGIGCLGDGLPKPKTSLNRWRNILARFARGTSHGRLDLAGSTSGRSVTGTSKHVKM</sequence>
<feature type="region of interest" description="Disordered" evidence="1">
    <location>
        <begin position="99"/>
        <end position="119"/>
    </location>
</feature>
<dbReference type="Proteomes" id="UP000031666">
    <property type="component" value="Unassembled WGS sequence"/>
</dbReference>
<feature type="compositionally biased region" description="Low complexity" evidence="1">
    <location>
        <begin position="103"/>
        <end position="119"/>
    </location>
</feature>
<dbReference type="EMBL" id="BBSC01000007">
    <property type="protein sequence ID" value="GAM77089.1"/>
    <property type="molecule type" value="Genomic_DNA"/>
</dbReference>
<accession>A0A0B8QS70</accession>
<reference evidence="2 3" key="1">
    <citation type="submission" date="2015-01" db="EMBL/GenBank/DDBJ databases">
        <title>Vibrio sp. C94 JCM 19241 whole genome shotgun sequence.</title>
        <authorList>
            <person name="Sawabe T."/>
            <person name="Meirelles P."/>
            <person name="Feng G."/>
            <person name="Sayaka M."/>
            <person name="Hattori M."/>
            <person name="Ohkuma M."/>
        </authorList>
    </citation>
    <scope>NUCLEOTIDE SEQUENCE [LARGE SCALE GENOMIC DNA]</scope>
    <source>
        <strain evidence="3">JCM 19241</strain>
    </source>
</reference>
<gene>
    <name evidence="2" type="ORF">JCM19241_5985</name>
</gene>